<evidence type="ECO:0000313" key="1">
    <source>
        <dbReference type="EMBL" id="MBC5699566.1"/>
    </source>
</evidence>
<sequence>MNQVNCPICGKKCVKSGKTKAGSQRWFCKGCKTSSTHKINNESKELQFFLNWLFGKESQAMMPGEGRTFR</sequence>
<organism evidence="1 2">
    <name type="scientific">Roseburia difficilis</name>
    <dbReference type="NCBI Taxonomy" id="2763060"/>
    <lineage>
        <taxon>Bacteria</taxon>
        <taxon>Bacillati</taxon>
        <taxon>Bacillota</taxon>
        <taxon>Clostridia</taxon>
        <taxon>Lachnospirales</taxon>
        <taxon>Lachnospiraceae</taxon>
        <taxon>Roseburia</taxon>
    </lineage>
</organism>
<gene>
    <name evidence="1" type="ORF">H8S25_14790</name>
</gene>
<feature type="non-terminal residue" evidence="1">
    <location>
        <position position="70"/>
    </location>
</feature>
<evidence type="ECO:0000313" key="2">
    <source>
        <dbReference type="Proteomes" id="UP000615961"/>
    </source>
</evidence>
<proteinExistence type="predicted"/>
<dbReference type="Proteomes" id="UP000615961">
    <property type="component" value="Unassembled WGS sequence"/>
</dbReference>
<accession>A0ABR7GZ31</accession>
<protein>
    <submittedName>
        <fullName evidence="1">IS256 family transposase</fullName>
    </submittedName>
</protein>
<comment type="caution">
    <text evidence="1">The sequence shown here is derived from an EMBL/GenBank/DDBJ whole genome shotgun (WGS) entry which is preliminary data.</text>
</comment>
<dbReference type="EMBL" id="JACOPJ010000009">
    <property type="protein sequence ID" value="MBC5699566.1"/>
    <property type="molecule type" value="Genomic_DNA"/>
</dbReference>
<name>A0ABR7GZ31_9FIRM</name>
<reference evidence="1 2" key="1">
    <citation type="submission" date="2020-08" db="EMBL/GenBank/DDBJ databases">
        <title>Genome public.</title>
        <authorList>
            <person name="Liu C."/>
            <person name="Sun Q."/>
        </authorList>
    </citation>
    <scope>NUCLEOTIDE SEQUENCE [LARGE SCALE GENOMIC DNA]</scope>
    <source>
        <strain evidence="1 2">NSJ-67</strain>
    </source>
</reference>
<keyword evidence="2" id="KW-1185">Reference proteome</keyword>